<name>A0A6G4WF44_9HYPH</name>
<gene>
    <name evidence="1" type="ORF">G6N73_18870</name>
</gene>
<organism evidence="1 2">
    <name type="scientific">Allomesorhizobium camelthorni</name>
    <dbReference type="NCBI Taxonomy" id="475069"/>
    <lineage>
        <taxon>Bacteria</taxon>
        <taxon>Pseudomonadati</taxon>
        <taxon>Pseudomonadota</taxon>
        <taxon>Alphaproteobacteria</taxon>
        <taxon>Hyphomicrobiales</taxon>
        <taxon>Phyllobacteriaceae</taxon>
        <taxon>Allomesorhizobium</taxon>
    </lineage>
</organism>
<dbReference type="RefSeq" id="WP_165030344.1">
    <property type="nucleotide sequence ID" value="NZ_JAAKZF010000028.1"/>
</dbReference>
<evidence type="ECO:0000313" key="2">
    <source>
        <dbReference type="Proteomes" id="UP001642900"/>
    </source>
</evidence>
<evidence type="ECO:0000313" key="1">
    <source>
        <dbReference type="EMBL" id="NGO53204.1"/>
    </source>
</evidence>
<sequence>MAEFEDSGDAGLQWRLSALPVLTYPKVRSAPVLEIHHFGRGTPIFDSGSA</sequence>
<comment type="caution">
    <text evidence="1">The sequence shown here is derived from an EMBL/GenBank/DDBJ whole genome shotgun (WGS) entry which is preliminary data.</text>
</comment>
<reference evidence="1 2" key="1">
    <citation type="submission" date="2020-02" db="EMBL/GenBank/DDBJ databases">
        <title>Genome sequence of strain CCNWXJ40-4.</title>
        <authorList>
            <person name="Gao J."/>
            <person name="Sun J."/>
        </authorList>
    </citation>
    <scope>NUCLEOTIDE SEQUENCE [LARGE SCALE GENOMIC DNA]</scope>
    <source>
        <strain evidence="1 2">CCNWXJ 40-4</strain>
    </source>
</reference>
<protein>
    <submittedName>
        <fullName evidence="1">Uncharacterized protein</fullName>
    </submittedName>
</protein>
<dbReference type="EMBL" id="JAAKZF010000028">
    <property type="protein sequence ID" value="NGO53204.1"/>
    <property type="molecule type" value="Genomic_DNA"/>
</dbReference>
<dbReference type="Proteomes" id="UP001642900">
    <property type="component" value="Unassembled WGS sequence"/>
</dbReference>
<dbReference type="AlphaFoldDB" id="A0A6G4WF44"/>
<keyword evidence="2" id="KW-1185">Reference proteome</keyword>
<proteinExistence type="predicted"/>
<accession>A0A6G4WF44</accession>